<keyword evidence="3" id="KW-0472">Membrane</keyword>
<feature type="transmembrane region" description="Helical" evidence="3">
    <location>
        <begin position="87"/>
        <end position="104"/>
    </location>
</feature>
<comment type="caution">
    <text evidence="4">The sequence shown here is derived from an EMBL/GenBank/DDBJ whole genome shotgun (WGS) entry which is preliminary data.</text>
</comment>
<organism evidence="4 5">
    <name type="scientific">Candidatus Caccovicinus merdipullorum</name>
    <dbReference type="NCBI Taxonomy" id="2840724"/>
    <lineage>
        <taxon>Bacteria</taxon>
        <taxon>Bacillati</taxon>
        <taxon>Bacillota</taxon>
        <taxon>Clostridia</taxon>
        <taxon>Eubacteriales</taxon>
        <taxon>Candidatus Caccovicinus</taxon>
    </lineage>
</organism>
<reference evidence="4" key="2">
    <citation type="journal article" date="2021" name="PeerJ">
        <title>Extensive microbial diversity within the chicken gut microbiome revealed by metagenomics and culture.</title>
        <authorList>
            <person name="Gilroy R."/>
            <person name="Ravi A."/>
            <person name="Getino M."/>
            <person name="Pursley I."/>
            <person name="Horton D.L."/>
            <person name="Alikhan N.F."/>
            <person name="Baker D."/>
            <person name="Gharbi K."/>
            <person name="Hall N."/>
            <person name="Watson M."/>
            <person name="Adriaenssens E.M."/>
            <person name="Foster-Nyarko E."/>
            <person name="Jarju S."/>
            <person name="Secka A."/>
            <person name="Antonio M."/>
            <person name="Oren A."/>
            <person name="Chaudhuri R.R."/>
            <person name="La Ragione R."/>
            <person name="Hildebrand F."/>
            <person name="Pallen M.J."/>
        </authorList>
    </citation>
    <scope>NUCLEOTIDE SEQUENCE</scope>
    <source>
        <strain evidence="4">CHK123-3438</strain>
    </source>
</reference>
<accession>A0A9D1KF73</accession>
<protein>
    <submittedName>
        <fullName evidence="4">ECF transporter S component</fullName>
    </submittedName>
</protein>
<proteinExistence type="predicted"/>
<dbReference type="EMBL" id="DVKS01000046">
    <property type="protein sequence ID" value="HIT41006.1"/>
    <property type="molecule type" value="Genomic_DNA"/>
</dbReference>
<feature type="transmembrane region" description="Helical" evidence="3">
    <location>
        <begin position="12"/>
        <end position="32"/>
    </location>
</feature>
<feature type="transmembrane region" description="Helical" evidence="3">
    <location>
        <begin position="44"/>
        <end position="67"/>
    </location>
</feature>
<evidence type="ECO:0000256" key="1">
    <source>
        <dbReference type="ARBA" id="ARBA00022692"/>
    </source>
</evidence>
<evidence type="ECO:0000256" key="3">
    <source>
        <dbReference type="SAM" id="Phobius"/>
    </source>
</evidence>
<dbReference type="InterPro" id="IPR009825">
    <property type="entry name" value="ECF_substrate-spec-like"/>
</dbReference>
<evidence type="ECO:0000256" key="2">
    <source>
        <dbReference type="ARBA" id="ARBA00022989"/>
    </source>
</evidence>
<dbReference type="PANTHER" id="PTHR37815:SF3">
    <property type="entry name" value="UPF0397 PROTEIN SPR0429"/>
    <property type="match status" value="1"/>
</dbReference>
<sequence length="206" mass="22047">MEQKNDKVYKLALTGLMAALSYVVFTFLQIKIQLPGGDATSIHLGNAVCVLGALLLGGFYGGLGGAIGMAIGDLLDPVYVVYVPKTLLLKLCIGLITGFIAHRLGKITESNDRGHVLFWTILAAAGGLLFNVVADPLVGYYYKLLILGKPAAEVSLAWNLASTSINAVISTVASVAVYMALRPALKKSGLFFRMKPIIRRRPMHQG</sequence>
<dbReference type="Pfam" id="PF07155">
    <property type="entry name" value="ECF-ribofla_trS"/>
    <property type="match status" value="1"/>
</dbReference>
<keyword evidence="1 3" id="KW-0812">Transmembrane</keyword>
<dbReference type="Gene3D" id="1.10.1760.20">
    <property type="match status" value="1"/>
</dbReference>
<feature type="transmembrane region" description="Helical" evidence="3">
    <location>
        <begin position="116"/>
        <end position="138"/>
    </location>
</feature>
<dbReference type="Proteomes" id="UP000886860">
    <property type="component" value="Unassembled WGS sequence"/>
</dbReference>
<feature type="transmembrane region" description="Helical" evidence="3">
    <location>
        <begin position="158"/>
        <end position="181"/>
    </location>
</feature>
<name>A0A9D1KF73_9FIRM</name>
<evidence type="ECO:0000313" key="4">
    <source>
        <dbReference type="EMBL" id="HIT41006.1"/>
    </source>
</evidence>
<evidence type="ECO:0000313" key="5">
    <source>
        <dbReference type="Proteomes" id="UP000886860"/>
    </source>
</evidence>
<dbReference type="PANTHER" id="PTHR37815">
    <property type="entry name" value="UPF0397 PROTEIN BC_2624-RELATED"/>
    <property type="match status" value="1"/>
</dbReference>
<keyword evidence="2 3" id="KW-1133">Transmembrane helix</keyword>
<dbReference type="AlphaFoldDB" id="A0A9D1KF73"/>
<dbReference type="GO" id="GO:0016020">
    <property type="term" value="C:membrane"/>
    <property type="evidence" value="ECO:0007669"/>
    <property type="project" value="InterPro"/>
</dbReference>
<gene>
    <name evidence="4" type="ORF">IAB60_02715</name>
</gene>
<reference evidence="4" key="1">
    <citation type="submission" date="2020-10" db="EMBL/GenBank/DDBJ databases">
        <authorList>
            <person name="Gilroy R."/>
        </authorList>
    </citation>
    <scope>NUCLEOTIDE SEQUENCE</scope>
    <source>
        <strain evidence="4">CHK123-3438</strain>
    </source>
</reference>